<feature type="domain" description="PH" evidence="1">
    <location>
        <begin position="2"/>
        <end position="99"/>
    </location>
</feature>
<accession>A0AAU9I7W7</accession>
<dbReference type="InterPro" id="IPR038648">
    <property type="entry name" value="PHR_sf"/>
</dbReference>
<proteinExistence type="predicted"/>
<dbReference type="SUPFAM" id="SSF50729">
    <property type="entry name" value="PH domain-like"/>
    <property type="match status" value="1"/>
</dbReference>
<evidence type="ECO:0000313" key="3">
    <source>
        <dbReference type="Proteomes" id="UP001162131"/>
    </source>
</evidence>
<dbReference type="InterPro" id="IPR012983">
    <property type="entry name" value="PHR"/>
</dbReference>
<evidence type="ECO:0000313" key="2">
    <source>
        <dbReference type="EMBL" id="CAG9310065.1"/>
    </source>
</evidence>
<keyword evidence="3" id="KW-1185">Reference proteome</keyword>
<dbReference type="SMART" id="SM00233">
    <property type="entry name" value="PH"/>
    <property type="match status" value="1"/>
</dbReference>
<dbReference type="Gene3D" id="2.60.120.820">
    <property type="entry name" value="PHR domain"/>
    <property type="match status" value="1"/>
</dbReference>
<dbReference type="Gene3D" id="2.30.29.30">
    <property type="entry name" value="Pleckstrin-homology domain (PH domain)/Phosphotyrosine-binding domain (PTB)"/>
    <property type="match status" value="1"/>
</dbReference>
<evidence type="ECO:0000259" key="1">
    <source>
        <dbReference type="PROSITE" id="PS50003"/>
    </source>
</evidence>
<dbReference type="PROSITE" id="PS50003">
    <property type="entry name" value="PH_DOMAIN"/>
    <property type="match status" value="1"/>
</dbReference>
<dbReference type="EMBL" id="CAJZBQ010000001">
    <property type="protein sequence ID" value="CAG9310065.1"/>
    <property type="molecule type" value="Genomic_DNA"/>
</dbReference>
<gene>
    <name evidence="2" type="ORF">BSTOLATCC_MIC276</name>
</gene>
<sequence>MEIIKEGWLETRSKYFRRWEWKWATLNSAYLSFFRDYTPSSKLLMQIPINEIVTVCPADKKDGKYFTLVVLTQKTKLTLSFGNLNEVISWQNSIKSFINLQNIPLNNQNLEQKIMTDMKLISAANKLKHALIDREEELQEILDTENAERFEELQNNVKEIITIIEKEQELYMAFKEAVNSETNPLLRLKKAFELKRPSLKLQEIDASLKSRVEVAIPDKIVSKLIENNIETSLLFKNEHKISRSRMPWGTKWKYNGKRVDAISLRVSKPILLRAVGICSPYKEKGCNCVKSFCIYDGPGTNCPLIYTHPQSVYMEYTGNSTFKIPLKSPVILQANTIYTLFFQIQGSPTFRCKNCILSEQGEGDVAIEFFNSQITAYKSNKTDTVTGTIADLYYQLI</sequence>
<dbReference type="AlphaFoldDB" id="A0AAU9I7W7"/>
<protein>
    <recommendedName>
        <fullName evidence="1">PH domain-containing protein</fullName>
    </recommendedName>
</protein>
<name>A0AAU9I7W7_9CILI</name>
<organism evidence="2 3">
    <name type="scientific">Blepharisma stoltei</name>
    <dbReference type="NCBI Taxonomy" id="1481888"/>
    <lineage>
        <taxon>Eukaryota</taxon>
        <taxon>Sar</taxon>
        <taxon>Alveolata</taxon>
        <taxon>Ciliophora</taxon>
        <taxon>Postciliodesmatophora</taxon>
        <taxon>Heterotrichea</taxon>
        <taxon>Heterotrichida</taxon>
        <taxon>Blepharismidae</taxon>
        <taxon>Blepharisma</taxon>
    </lineage>
</organism>
<dbReference type="Pfam" id="PF08005">
    <property type="entry name" value="PHR"/>
    <property type="match status" value="1"/>
</dbReference>
<dbReference type="InterPro" id="IPR001849">
    <property type="entry name" value="PH_domain"/>
</dbReference>
<dbReference type="Pfam" id="PF00169">
    <property type="entry name" value="PH"/>
    <property type="match status" value="1"/>
</dbReference>
<reference evidence="2" key="1">
    <citation type="submission" date="2021-09" db="EMBL/GenBank/DDBJ databases">
        <authorList>
            <consortium name="AG Swart"/>
            <person name="Singh M."/>
            <person name="Singh A."/>
            <person name="Seah K."/>
            <person name="Emmerich C."/>
        </authorList>
    </citation>
    <scope>NUCLEOTIDE SEQUENCE</scope>
    <source>
        <strain evidence="2">ATCC30299</strain>
    </source>
</reference>
<dbReference type="InterPro" id="IPR011993">
    <property type="entry name" value="PH-like_dom_sf"/>
</dbReference>
<comment type="caution">
    <text evidence="2">The sequence shown here is derived from an EMBL/GenBank/DDBJ whole genome shotgun (WGS) entry which is preliminary data.</text>
</comment>
<dbReference type="Proteomes" id="UP001162131">
    <property type="component" value="Unassembled WGS sequence"/>
</dbReference>